<dbReference type="GO" id="GO:0000014">
    <property type="term" value="F:single-stranded DNA endodeoxyribonuclease activity"/>
    <property type="evidence" value="ECO:0007669"/>
    <property type="project" value="TreeGrafter"/>
</dbReference>
<dbReference type="PANTHER" id="PTHR46060:SF2">
    <property type="entry name" value="HISTONE-LYSINE N-METHYLTRANSFERASE SETMAR"/>
    <property type="match status" value="1"/>
</dbReference>
<dbReference type="GO" id="GO:0005634">
    <property type="term" value="C:nucleus"/>
    <property type="evidence" value="ECO:0007669"/>
    <property type="project" value="TreeGrafter"/>
</dbReference>
<reference evidence="2" key="1">
    <citation type="submission" date="2022-03" db="EMBL/GenBank/DDBJ databases">
        <authorList>
            <person name="Tunstrom K."/>
        </authorList>
    </citation>
    <scope>NUCLEOTIDE SEQUENCE</scope>
</reference>
<dbReference type="GO" id="GO:0006303">
    <property type="term" value="P:double-strand break repair via nonhomologous end joining"/>
    <property type="evidence" value="ECO:0007669"/>
    <property type="project" value="TreeGrafter"/>
</dbReference>
<protein>
    <recommendedName>
        <fullName evidence="1">Mos1 transposase HTH domain-containing protein</fullName>
    </recommendedName>
</protein>
<dbReference type="GO" id="GO:0031297">
    <property type="term" value="P:replication fork processing"/>
    <property type="evidence" value="ECO:0007669"/>
    <property type="project" value="TreeGrafter"/>
</dbReference>
<dbReference type="GO" id="GO:0046975">
    <property type="term" value="F:histone H3K36 methyltransferase activity"/>
    <property type="evidence" value="ECO:0007669"/>
    <property type="project" value="TreeGrafter"/>
</dbReference>
<dbReference type="EMBL" id="CAKOGL010000026">
    <property type="protein sequence ID" value="CAH2103465.1"/>
    <property type="molecule type" value="Genomic_DNA"/>
</dbReference>
<dbReference type="GO" id="GO:0035861">
    <property type="term" value="C:site of double-strand break"/>
    <property type="evidence" value="ECO:0007669"/>
    <property type="project" value="TreeGrafter"/>
</dbReference>
<dbReference type="GO" id="GO:0044547">
    <property type="term" value="F:DNA topoisomerase binding"/>
    <property type="evidence" value="ECO:0007669"/>
    <property type="project" value="TreeGrafter"/>
</dbReference>
<dbReference type="GO" id="GO:0003690">
    <property type="term" value="F:double-stranded DNA binding"/>
    <property type="evidence" value="ECO:0007669"/>
    <property type="project" value="TreeGrafter"/>
</dbReference>
<dbReference type="InterPro" id="IPR036388">
    <property type="entry name" value="WH-like_DNA-bd_sf"/>
</dbReference>
<organism evidence="2 3">
    <name type="scientific">Euphydryas editha</name>
    <name type="common">Edith's checkerspot</name>
    <dbReference type="NCBI Taxonomy" id="104508"/>
    <lineage>
        <taxon>Eukaryota</taxon>
        <taxon>Metazoa</taxon>
        <taxon>Ecdysozoa</taxon>
        <taxon>Arthropoda</taxon>
        <taxon>Hexapoda</taxon>
        <taxon>Insecta</taxon>
        <taxon>Pterygota</taxon>
        <taxon>Neoptera</taxon>
        <taxon>Endopterygota</taxon>
        <taxon>Lepidoptera</taxon>
        <taxon>Glossata</taxon>
        <taxon>Ditrysia</taxon>
        <taxon>Papilionoidea</taxon>
        <taxon>Nymphalidae</taxon>
        <taxon>Nymphalinae</taxon>
        <taxon>Euphydryas</taxon>
    </lineage>
</organism>
<feature type="domain" description="Mos1 transposase HTH" evidence="1">
    <location>
        <begin position="7"/>
        <end position="54"/>
    </location>
</feature>
<dbReference type="GO" id="GO:0042800">
    <property type="term" value="F:histone H3K4 methyltransferase activity"/>
    <property type="evidence" value="ECO:0007669"/>
    <property type="project" value="TreeGrafter"/>
</dbReference>
<sequence>MSKISEEIRYVMLFYYKKGKGAAKTCRKICEVYGENAVSERRTQEWFARFRSGNFDVKDAPRSGRPVTEKVDEILQLMEQDRHASCQEIAEALNINHMTVWNHLKRAGYEKKLDIWVLHELMQRNLIDRITISEMLLKRNETEPFLKRIITGDDKWAKYENIKRKRLLSKAGNPPQTTSKPGLSANKVMLSVWWDWKRIVHYELLQPGETINSVLYCAKLDRLNEAIQNPIADVSVL</sequence>
<evidence type="ECO:0000313" key="2">
    <source>
        <dbReference type="EMBL" id="CAH2103465.1"/>
    </source>
</evidence>
<name>A0AAU9UVJ9_EUPED</name>
<dbReference type="Gene3D" id="1.10.10.10">
    <property type="entry name" value="Winged helix-like DNA-binding domain superfamily/Winged helix DNA-binding domain"/>
    <property type="match status" value="1"/>
</dbReference>
<dbReference type="InterPro" id="IPR001888">
    <property type="entry name" value="Transposase_1"/>
</dbReference>
<accession>A0AAU9UVJ9</accession>
<evidence type="ECO:0000259" key="1">
    <source>
        <dbReference type="Pfam" id="PF17906"/>
    </source>
</evidence>
<dbReference type="GO" id="GO:0003697">
    <property type="term" value="F:single-stranded DNA binding"/>
    <property type="evidence" value="ECO:0007669"/>
    <property type="project" value="TreeGrafter"/>
</dbReference>
<dbReference type="GO" id="GO:0044774">
    <property type="term" value="P:mitotic DNA integrity checkpoint signaling"/>
    <property type="evidence" value="ECO:0007669"/>
    <property type="project" value="TreeGrafter"/>
</dbReference>
<keyword evidence="3" id="KW-1185">Reference proteome</keyword>
<dbReference type="Pfam" id="PF13412">
    <property type="entry name" value="HTH_24"/>
    <property type="match status" value="1"/>
</dbReference>
<dbReference type="AlphaFoldDB" id="A0AAU9UVJ9"/>
<dbReference type="PANTHER" id="PTHR46060">
    <property type="entry name" value="MARINER MOS1 TRANSPOSASE-LIKE PROTEIN"/>
    <property type="match status" value="1"/>
</dbReference>
<dbReference type="Gene3D" id="3.30.420.10">
    <property type="entry name" value="Ribonuclease H-like superfamily/Ribonuclease H"/>
    <property type="match status" value="1"/>
</dbReference>
<dbReference type="GO" id="GO:0000729">
    <property type="term" value="P:DNA double-strand break processing"/>
    <property type="evidence" value="ECO:0007669"/>
    <property type="project" value="TreeGrafter"/>
</dbReference>
<dbReference type="Pfam" id="PF01359">
    <property type="entry name" value="Transposase_1"/>
    <property type="match status" value="1"/>
</dbReference>
<dbReference type="GO" id="GO:0000793">
    <property type="term" value="C:condensed chromosome"/>
    <property type="evidence" value="ECO:0007669"/>
    <property type="project" value="TreeGrafter"/>
</dbReference>
<dbReference type="Gene3D" id="1.10.10.1450">
    <property type="match status" value="1"/>
</dbReference>
<gene>
    <name evidence="2" type="ORF">EEDITHA_LOCUS17973</name>
</gene>
<dbReference type="InterPro" id="IPR052709">
    <property type="entry name" value="Transposase-MT_Hybrid"/>
</dbReference>
<dbReference type="Proteomes" id="UP001153954">
    <property type="component" value="Unassembled WGS sequence"/>
</dbReference>
<dbReference type="InterPro" id="IPR041426">
    <property type="entry name" value="Mos1_HTH"/>
</dbReference>
<dbReference type="InterPro" id="IPR036397">
    <property type="entry name" value="RNaseH_sf"/>
</dbReference>
<evidence type="ECO:0000313" key="3">
    <source>
        <dbReference type="Proteomes" id="UP001153954"/>
    </source>
</evidence>
<proteinExistence type="predicted"/>
<comment type="caution">
    <text evidence="2">The sequence shown here is derived from an EMBL/GenBank/DDBJ whole genome shotgun (WGS) entry which is preliminary data.</text>
</comment>
<dbReference type="Pfam" id="PF17906">
    <property type="entry name" value="HTH_48"/>
    <property type="match status" value="1"/>
</dbReference>
<dbReference type="GO" id="GO:0015074">
    <property type="term" value="P:DNA integration"/>
    <property type="evidence" value="ECO:0007669"/>
    <property type="project" value="TreeGrafter"/>
</dbReference>